<name>A0A0R2K384_9LACO</name>
<dbReference type="OrthoDB" id="371072at2"/>
<organism evidence="2 3">
    <name type="scientific">Ligilactobacillus acidipiscis</name>
    <dbReference type="NCBI Taxonomy" id="89059"/>
    <lineage>
        <taxon>Bacteria</taxon>
        <taxon>Bacillati</taxon>
        <taxon>Bacillota</taxon>
        <taxon>Bacilli</taxon>
        <taxon>Lactobacillales</taxon>
        <taxon>Lactobacillaceae</taxon>
        <taxon>Ligilactobacillus</taxon>
    </lineage>
</organism>
<reference evidence="2 3" key="1">
    <citation type="journal article" date="2015" name="Genome Announc.">
        <title>Expanding the biotechnology potential of lactobacilli through comparative genomics of 213 strains and associated genera.</title>
        <authorList>
            <person name="Sun Z."/>
            <person name="Harris H.M."/>
            <person name="McCann A."/>
            <person name="Guo C."/>
            <person name="Argimon S."/>
            <person name="Zhang W."/>
            <person name="Yang X."/>
            <person name="Jeffery I.B."/>
            <person name="Cooney J.C."/>
            <person name="Kagawa T.F."/>
            <person name="Liu W."/>
            <person name="Song Y."/>
            <person name="Salvetti E."/>
            <person name="Wrobel A."/>
            <person name="Rasinkangas P."/>
            <person name="Parkhill J."/>
            <person name="Rea M.C."/>
            <person name="O'Sullivan O."/>
            <person name="Ritari J."/>
            <person name="Douillard F.P."/>
            <person name="Paul Ross R."/>
            <person name="Yang R."/>
            <person name="Briner A.E."/>
            <person name="Felis G.E."/>
            <person name="de Vos W.M."/>
            <person name="Barrangou R."/>
            <person name="Klaenhammer T.R."/>
            <person name="Caufield P.W."/>
            <person name="Cui Y."/>
            <person name="Zhang H."/>
            <person name="O'Toole P.W."/>
        </authorList>
    </citation>
    <scope>NUCLEOTIDE SEQUENCE [LARGE SCALE GENOMIC DNA]</scope>
    <source>
        <strain evidence="2 3">DSM 15353</strain>
    </source>
</reference>
<proteinExistence type="predicted"/>
<dbReference type="Proteomes" id="UP000051491">
    <property type="component" value="Unassembled WGS sequence"/>
</dbReference>
<dbReference type="GO" id="GO:0016829">
    <property type="term" value="F:lyase activity"/>
    <property type="evidence" value="ECO:0007669"/>
    <property type="project" value="UniProtKB-KW"/>
</dbReference>
<dbReference type="InterPro" id="IPR029068">
    <property type="entry name" value="Glyas_Bleomycin-R_OHBP_Dase"/>
</dbReference>
<evidence type="ECO:0000313" key="2">
    <source>
        <dbReference type="EMBL" id="KRN80871.1"/>
    </source>
</evidence>
<dbReference type="PROSITE" id="PS51819">
    <property type="entry name" value="VOC"/>
    <property type="match status" value="1"/>
</dbReference>
<sequence length="126" mass="14617">MAFFNGLSHIGIPTKDFYKSTELYEKLGFELIDQEDNLGSKVNFYQISDLILEVYEDKTNSENGAINHFAIATDEIDKIFAHVKKLGFELIDDKIMHLPFFEHGISYFNFYGPNHETIEVCQKNKE</sequence>
<dbReference type="SUPFAM" id="SSF54593">
    <property type="entry name" value="Glyoxalase/Bleomycin resistance protein/Dihydroxybiphenyl dioxygenase"/>
    <property type="match status" value="1"/>
</dbReference>
<protein>
    <submittedName>
        <fullName evidence="2">Lactoylglutathione lyase</fullName>
    </submittedName>
</protein>
<dbReference type="Gene3D" id="3.10.180.10">
    <property type="entry name" value="2,3-Dihydroxybiphenyl 1,2-Dioxygenase, domain 1"/>
    <property type="match status" value="1"/>
</dbReference>
<feature type="domain" description="VOC" evidence="1">
    <location>
        <begin position="6"/>
        <end position="123"/>
    </location>
</feature>
<dbReference type="InterPro" id="IPR037523">
    <property type="entry name" value="VOC_core"/>
</dbReference>
<comment type="caution">
    <text evidence="2">The sequence shown here is derived from an EMBL/GenBank/DDBJ whole genome shotgun (WGS) entry which is preliminary data.</text>
</comment>
<dbReference type="Pfam" id="PF00903">
    <property type="entry name" value="Glyoxalase"/>
    <property type="match status" value="1"/>
</dbReference>
<evidence type="ECO:0000259" key="1">
    <source>
        <dbReference type="PROSITE" id="PS51819"/>
    </source>
</evidence>
<evidence type="ECO:0000313" key="3">
    <source>
        <dbReference type="Proteomes" id="UP000051491"/>
    </source>
</evidence>
<dbReference type="RefSeq" id="WP_010499271.1">
    <property type="nucleotide sequence ID" value="NZ_JQBK01000109.1"/>
</dbReference>
<dbReference type="PATRIC" id="fig|89059.3.peg.198"/>
<accession>A0A0R2K384</accession>
<dbReference type="AlphaFoldDB" id="A0A0R2K384"/>
<dbReference type="InterPro" id="IPR004360">
    <property type="entry name" value="Glyas_Fos-R_dOase_dom"/>
</dbReference>
<gene>
    <name evidence="2" type="ORF">IV43_GL000193</name>
</gene>
<dbReference type="EMBL" id="JQBK01000109">
    <property type="protein sequence ID" value="KRN80871.1"/>
    <property type="molecule type" value="Genomic_DNA"/>
</dbReference>
<keyword evidence="2" id="KW-0456">Lyase</keyword>
<dbReference type="STRING" id="89059.LAC1533_2198"/>